<dbReference type="PROSITE" id="PS50863">
    <property type="entry name" value="B3"/>
    <property type="match status" value="2"/>
</dbReference>
<dbReference type="PANTHER" id="PTHR31920">
    <property type="entry name" value="B3 DOMAIN-CONTAINING"/>
    <property type="match status" value="1"/>
</dbReference>
<evidence type="ECO:0000259" key="6">
    <source>
        <dbReference type="PROSITE" id="PS50863"/>
    </source>
</evidence>
<dbReference type="PANTHER" id="PTHR31920:SF37">
    <property type="entry name" value="B3 DOMAIN-CONTAINING TRANSCRIPTION FACTOR VRN1"/>
    <property type="match status" value="1"/>
</dbReference>
<dbReference type="InterPro" id="IPR015300">
    <property type="entry name" value="DNA-bd_pseudobarrel_sf"/>
</dbReference>
<evidence type="ECO:0000313" key="8">
    <source>
        <dbReference type="Proteomes" id="UP001604277"/>
    </source>
</evidence>
<evidence type="ECO:0000256" key="3">
    <source>
        <dbReference type="ARBA" id="ARBA00023125"/>
    </source>
</evidence>
<dbReference type="GO" id="GO:0005634">
    <property type="term" value="C:nucleus"/>
    <property type="evidence" value="ECO:0007669"/>
    <property type="project" value="UniProtKB-SubCell"/>
</dbReference>
<feature type="domain" description="TF-B3" evidence="6">
    <location>
        <begin position="17"/>
        <end position="110"/>
    </location>
</feature>
<accession>A0ABD1R1L2</accession>
<gene>
    <name evidence="7" type="ORF">Fot_43453</name>
</gene>
<evidence type="ECO:0000256" key="4">
    <source>
        <dbReference type="ARBA" id="ARBA00023163"/>
    </source>
</evidence>
<dbReference type="CDD" id="cd10017">
    <property type="entry name" value="B3_DNA"/>
    <property type="match status" value="2"/>
</dbReference>
<dbReference type="SMART" id="SM01019">
    <property type="entry name" value="B3"/>
    <property type="match status" value="2"/>
</dbReference>
<name>A0ABD1R1L2_9LAMI</name>
<dbReference type="EMBL" id="JBFOLJ010000013">
    <property type="protein sequence ID" value="KAL2482009.1"/>
    <property type="molecule type" value="Genomic_DNA"/>
</dbReference>
<comment type="subcellular location">
    <subcellularLocation>
        <location evidence="1">Nucleus</location>
    </subcellularLocation>
</comment>
<evidence type="ECO:0000256" key="5">
    <source>
        <dbReference type="ARBA" id="ARBA00023242"/>
    </source>
</evidence>
<organism evidence="7 8">
    <name type="scientific">Forsythia ovata</name>
    <dbReference type="NCBI Taxonomy" id="205694"/>
    <lineage>
        <taxon>Eukaryota</taxon>
        <taxon>Viridiplantae</taxon>
        <taxon>Streptophyta</taxon>
        <taxon>Embryophyta</taxon>
        <taxon>Tracheophyta</taxon>
        <taxon>Spermatophyta</taxon>
        <taxon>Magnoliopsida</taxon>
        <taxon>eudicotyledons</taxon>
        <taxon>Gunneridae</taxon>
        <taxon>Pentapetalae</taxon>
        <taxon>asterids</taxon>
        <taxon>lamiids</taxon>
        <taxon>Lamiales</taxon>
        <taxon>Oleaceae</taxon>
        <taxon>Forsythieae</taxon>
        <taxon>Forsythia</taxon>
    </lineage>
</organism>
<dbReference type="Pfam" id="PF02362">
    <property type="entry name" value="B3"/>
    <property type="match status" value="2"/>
</dbReference>
<keyword evidence="4" id="KW-0804">Transcription</keyword>
<keyword evidence="8" id="KW-1185">Reference proteome</keyword>
<reference evidence="8" key="1">
    <citation type="submission" date="2024-07" db="EMBL/GenBank/DDBJ databases">
        <title>Two chromosome-level genome assemblies of Korean endemic species Abeliophyllum distichum and Forsythia ovata (Oleaceae).</title>
        <authorList>
            <person name="Jang H."/>
        </authorList>
    </citation>
    <scope>NUCLEOTIDE SEQUENCE [LARGE SCALE GENOMIC DNA]</scope>
</reference>
<dbReference type="SUPFAM" id="SSF101936">
    <property type="entry name" value="DNA-binding pseudobarrel domain"/>
    <property type="match status" value="2"/>
</dbReference>
<sequence length="302" mass="35045">MQHKEIKMEERSYLAARFFKVILPSTTNQHRLRIPNKFGEKYENELSSIVELTDPTNGTWCVRLERVEKTLWLHDGWEKFVEDHSISYGNFLLFIYRGNSCFNVLIFNLTGIEVDYPNNNCNFEMEENSDDDSVKILASSPGKPKISSLRDRGGNKCNSDAAEMSKFNRCYLTRSKCKIENGGQEVKTENLRLKNPSFTVILKPYNLFPKCSMYLPATFSEYLSSASDRIELHDSIGKKWLVHVIRRNRVIFLGRGWGTVVKEKSLKVGDRCVFELIHINIFMLKVFTFCNTSKSRIKQYTS</sequence>
<dbReference type="InterPro" id="IPR003340">
    <property type="entry name" value="B3_DNA-bd"/>
</dbReference>
<dbReference type="AlphaFoldDB" id="A0ABD1R1L2"/>
<feature type="domain" description="TF-B3" evidence="6">
    <location>
        <begin position="198"/>
        <end position="290"/>
    </location>
</feature>
<comment type="caution">
    <text evidence="7">The sequence shown here is derived from an EMBL/GenBank/DDBJ whole genome shotgun (WGS) entry which is preliminary data.</text>
</comment>
<proteinExistence type="predicted"/>
<dbReference type="GO" id="GO:0003677">
    <property type="term" value="F:DNA binding"/>
    <property type="evidence" value="ECO:0007669"/>
    <property type="project" value="UniProtKB-KW"/>
</dbReference>
<evidence type="ECO:0000256" key="2">
    <source>
        <dbReference type="ARBA" id="ARBA00023015"/>
    </source>
</evidence>
<dbReference type="Gene3D" id="2.40.330.10">
    <property type="entry name" value="DNA-binding pseudobarrel domain"/>
    <property type="match status" value="2"/>
</dbReference>
<evidence type="ECO:0000313" key="7">
    <source>
        <dbReference type="EMBL" id="KAL2482009.1"/>
    </source>
</evidence>
<dbReference type="InterPro" id="IPR050655">
    <property type="entry name" value="Plant_B3_domain"/>
</dbReference>
<keyword evidence="5" id="KW-0539">Nucleus</keyword>
<keyword evidence="3" id="KW-0238">DNA-binding</keyword>
<dbReference type="Proteomes" id="UP001604277">
    <property type="component" value="Unassembled WGS sequence"/>
</dbReference>
<protein>
    <submittedName>
        <fullName evidence="7">B3 domain-containing transcription factor VRN1</fullName>
    </submittedName>
</protein>
<keyword evidence="2" id="KW-0805">Transcription regulation</keyword>
<evidence type="ECO:0000256" key="1">
    <source>
        <dbReference type="ARBA" id="ARBA00004123"/>
    </source>
</evidence>